<evidence type="ECO:0000259" key="2">
    <source>
        <dbReference type="Pfam" id="PF13635"/>
    </source>
</evidence>
<evidence type="ECO:0000313" key="4">
    <source>
        <dbReference type="Proteomes" id="UP000053091"/>
    </source>
</evidence>
<feature type="domain" description="AAA" evidence="1">
    <location>
        <begin position="21"/>
        <end position="132"/>
    </location>
</feature>
<evidence type="ECO:0000313" key="3">
    <source>
        <dbReference type="EMBL" id="GAP42375.1"/>
    </source>
</evidence>
<dbReference type="PANTHER" id="PTHR43566">
    <property type="entry name" value="CONSERVED PROTEIN"/>
    <property type="match status" value="1"/>
</dbReference>
<evidence type="ECO:0000259" key="1">
    <source>
        <dbReference type="Pfam" id="PF13173"/>
    </source>
</evidence>
<dbReference type="Pfam" id="PF13173">
    <property type="entry name" value="AAA_14"/>
    <property type="match status" value="1"/>
</dbReference>
<protein>
    <submittedName>
        <fullName evidence="3">Protein containing AAA domain</fullName>
    </submittedName>
</protein>
<dbReference type="EMBL" id="DF968182">
    <property type="protein sequence ID" value="GAP42375.1"/>
    <property type="molecule type" value="Genomic_DNA"/>
</dbReference>
<feature type="domain" description="DUF4143" evidence="2">
    <location>
        <begin position="196"/>
        <end position="361"/>
    </location>
</feature>
<dbReference type="PANTHER" id="PTHR43566:SF2">
    <property type="entry name" value="DUF4143 DOMAIN-CONTAINING PROTEIN"/>
    <property type="match status" value="1"/>
</dbReference>
<keyword evidence="4" id="KW-1185">Reference proteome</keyword>
<reference evidence="3" key="1">
    <citation type="journal article" date="2015" name="Genome Announc.">
        <title>Draft Genome Sequence of Bacteroidales Strain TBC1, a Novel Isolate from a Methanogenic Wastewater Treatment System.</title>
        <authorList>
            <person name="Tourlousse D.M."/>
            <person name="Matsuura N."/>
            <person name="Sun L."/>
            <person name="Toyonaga M."/>
            <person name="Kuroda K."/>
            <person name="Ohashi A."/>
            <person name="Cruz R."/>
            <person name="Yamaguchi T."/>
            <person name="Sekiguchi Y."/>
        </authorList>
    </citation>
    <scope>NUCLEOTIDE SEQUENCE [LARGE SCALE GENOMIC DNA]</scope>
    <source>
        <strain evidence="3">TBC1</strain>
    </source>
</reference>
<proteinExistence type="predicted"/>
<organism evidence="3">
    <name type="scientific">Lentimicrobium saccharophilum</name>
    <dbReference type="NCBI Taxonomy" id="1678841"/>
    <lineage>
        <taxon>Bacteria</taxon>
        <taxon>Pseudomonadati</taxon>
        <taxon>Bacteroidota</taxon>
        <taxon>Bacteroidia</taxon>
        <taxon>Bacteroidales</taxon>
        <taxon>Lentimicrobiaceae</taxon>
        <taxon>Lentimicrobium</taxon>
    </lineage>
</organism>
<dbReference type="Proteomes" id="UP000053091">
    <property type="component" value="Unassembled WGS sequence"/>
</dbReference>
<dbReference type="PATRIC" id="fig|1678841.3.peg.575"/>
<dbReference type="InterPro" id="IPR027417">
    <property type="entry name" value="P-loop_NTPase"/>
</dbReference>
<dbReference type="SUPFAM" id="SSF52540">
    <property type="entry name" value="P-loop containing nucleoside triphosphate hydrolases"/>
    <property type="match status" value="1"/>
</dbReference>
<accession>A0A0S7BV99</accession>
<sequence>MKYVKRIIEADLLEKLSASGAVLIKGPKSCGKTATARQFVKSQVEMDRDKQVPYIMATDPQLLLRGDTPRLIDEWQEYPEIWNYVRHEVDDRNTKGQFILTGSANPGDDIRLHSGAGRFTVVQMDTMTWQELGYSTGTVKMSGLLTGHVPDFNDNGVSLDFITDRLLTGGWPALLNENTGNAVRMNSGYIDLLCEVDISRVAGVKRDPLKVRSLLRSLARNTATLVDNRTLELDIKASDRNELSRNTITGYLGVLSRLMILYEQPAFNPHIRSSASLRKSPKRHLCDTSLAAAALGLDKESLMKDLEYAGFLFESLATHELNVYAKANDATVFHYNDSYGLEIDAIVQKRNGDYAAFEIKLGVGFIDEAADNLKKFAENIHTARMDLPKSLNIITGTGMSHRRPDGINVISLASLGI</sequence>
<dbReference type="Pfam" id="PF13635">
    <property type="entry name" value="DUF4143"/>
    <property type="match status" value="1"/>
</dbReference>
<dbReference type="STRING" id="1678841.TBC1_11504"/>
<dbReference type="InterPro" id="IPR025420">
    <property type="entry name" value="DUF4143"/>
</dbReference>
<dbReference type="OrthoDB" id="128089at2"/>
<gene>
    <name evidence="3" type="ORF">TBC1_11504</name>
</gene>
<name>A0A0S7BV99_9BACT</name>
<dbReference type="InterPro" id="IPR041682">
    <property type="entry name" value="AAA_14"/>
</dbReference>
<dbReference type="RefSeq" id="WP_062038013.1">
    <property type="nucleotide sequence ID" value="NZ_DF968182.1"/>
</dbReference>
<dbReference type="AlphaFoldDB" id="A0A0S7BV99"/>